<protein>
    <recommendedName>
        <fullName evidence="3">citrate synthase (unknown stereospecificity)</fullName>
        <ecNumber evidence="3">2.3.3.16</ecNumber>
    </recommendedName>
</protein>
<dbReference type="SUPFAM" id="SSF48256">
    <property type="entry name" value="Citrate synthase"/>
    <property type="match status" value="1"/>
</dbReference>
<evidence type="ECO:0000313" key="6">
    <source>
        <dbReference type="Proteomes" id="UP001139157"/>
    </source>
</evidence>
<dbReference type="GO" id="GO:0036440">
    <property type="term" value="F:citrate synthase activity"/>
    <property type="evidence" value="ECO:0007669"/>
    <property type="project" value="UniProtKB-EC"/>
</dbReference>
<evidence type="ECO:0000256" key="1">
    <source>
        <dbReference type="ARBA" id="ARBA00005163"/>
    </source>
</evidence>
<evidence type="ECO:0000256" key="3">
    <source>
        <dbReference type="ARBA" id="ARBA00012972"/>
    </source>
</evidence>
<dbReference type="PANTHER" id="PTHR11739">
    <property type="entry name" value="CITRATE SYNTHASE"/>
    <property type="match status" value="1"/>
</dbReference>
<dbReference type="GO" id="GO:0005975">
    <property type="term" value="P:carbohydrate metabolic process"/>
    <property type="evidence" value="ECO:0007669"/>
    <property type="project" value="TreeGrafter"/>
</dbReference>
<dbReference type="InterPro" id="IPR016143">
    <property type="entry name" value="Citrate_synth-like_sm_a-sub"/>
</dbReference>
<reference evidence="5" key="1">
    <citation type="submission" date="2022-06" db="EMBL/GenBank/DDBJ databases">
        <title>Novel species in genus nocardia.</title>
        <authorList>
            <person name="Li F."/>
        </authorList>
    </citation>
    <scope>NUCLEOTIDE SEQUENCE</scope>
    <source>
        <strain evidence="5">CDC141</strain>
    </source>
</reference>
<comment type="similarity">
    <text evidence="2">Belongs to the citrate synthase family.</text>
</comment>
<sequence>MLDWIDSATAVERLGVKPATLYAYVSRGVLRRRYDPERRRSLFDPVEVERLARRGKPRRKPAPTEIAIESRVTALGSDRPYYRGLDALALADAHSFEAVAEWLWGRELRDTGPWRPRPAAVAGARRVQRGLPADSASLDRLQLVVPALAIADPRRADREIDPATFVADMVTALPQRSKPADPSMAGLLWSRLAPRPPAAAGELKALETAMILLADHELAASTFAARVAASVRADPYAVVSTGLGVVGGPMHGGASLGVERLLAEIERPADVARVLGDRLLRGERIPGAGHTVYRGGDGRGAHLLDRLRALAPDHPKLPVAEAVLTELRHRRLPAFNIDLALGLLTTIFDMPEGSGETIFAVARTAGWLAHAREEYATRTPFRPRAIGPRRG</sequence>
<dbReference type="EC" id="2.3.3.16" evidence="3"/>
<dbReference type="Gene3D" id="1.10.580.10">
    <property type="entry name" value="Citrate Synthase, domain 1"/>
    <property type="match status" value="1"/>
</dbReference>
<evidence type="ECO:0000256" key="4">
    <source>
        <dbReference type="ARBA" id="ARBA00022679"/>
    </source>
</evidence>
<dbReference type="PANTHER" id="PTHR11739:SF4">
    <property type="entry name" value="CITRATE SYNTHASE, PEROXISOMAL"/>
    <property type="match status" value="1"/>
</dbReference>
<dbReference type="Proteomes" id="UP001139157">
    <property type="component" value="Unassembled WGS sequence"/>
</dbReference>
<dbReference type="AlphaFoldDB" id="A0A9X2J086"/>
<comment type="caution">
    <text evidence="5">The sequence shown here is derived from an EMBL/GenBank/DDBJ whole genome shotgun (WGS) entry which is preliminary data.</text>
</comment>
<dbReference type="PRINTS" id="PR00143">
    <property type="entry name" value="CITRTSNTHASE"/>
</dbReference>
<name>A0A9X2J086_9NOCA</name>
<dbReference type="InterPro" id="IPR036969">
    <property type="entry name" value="Citrate_synthase_sf"/>
</dbReference>
<dbReference type="GO" id="GO:0005829">
    <property type="term" value="C:cytosol"/>
    <property type="evidence" value="ECO:0007669"/>
    <property type="project" value="TreeGrafter"/>
</dbReference>
<dbReference type="InterPro" id="IPR002020">
    <property type="entry name" value="Citrate_synthase"/>
</dbReference>
<dbReference type="RefSeq" id="WP_251916799.1">
    <property type="nucleotide sequence ID" value="NZ_JAMRXG010000015.1"/>
</dbReference>
<evidence type="ECO:0000256" key="2">
    <source>
        <dbReference type="ARBA" id="ARBA00010566"/>
    </source>
</evidence>
<dbReference type="InterPro" id="IPR016142">
    <property type="entry name" value="Citrate_synth-like_lrg_a-sub"/>
</dbReference>
<gene>
    <name evidence="5" type="ORF">NDR86_29080</name>
</gene>
<dbReference type="Gene3D" id="1.10.230.10">
    <property type="entry name" value="Cytochrome P450-Terp, domain 2"/>
    <property type="match status" value="1"/>
</dbReference>
<keyword evidence="6" id="KW-1185">Reference proteome</keyword>
<proteinExistence type="inferred from homology"/>
<dbReference type="Pfam" id="PF00285">
    <property type="entry name" value="Citrate_synt"/>
    <property type="match status" value="1"/>
</dbReference>
<organism evidence="5 6">
    <name type="scientific">Nocardia pulmonis</name>
    <dbReference type="NCBI Taxonomy" id="2951408"/>
    <lineage>
        <taxon>Bacteria</taxon>
        <taxon>Bacillati</taxon>
        <taxon>Actinomycetota</taxon>
        <taxon>Actinomycetes</taxon>
        <taxon>Mycobacteriales</taxon>
        <taxon>Nocardiaceae</taxon>
        <taxon>Nocardia</taxon>
    </lineage>
</organism>
<evidence type="ECO:0000313" key="5">
    <source>
        <dbReference type="EMBL" id="MCM6777549.1"/>
    </source>
</evidence>
<accession>A0A9X2J086</accession>
<comment type="pathway">
    <text evidence="1">Carbohydrate metabolism; tricarboxylic acid cycle.</text>
</comment>
<dbReference type="EMBL" id="JAMRXG010000015">
    <property type="protein sequence ID" value="MCM6777549.1"/>
    <property type="molecule type" value="Genomic_DNA"/>
</dbReference>
<keyword evidence="4" id="KW-0808">Transferase</keyword>
<dbReference type="GO" id="GO:0006099">
    <property type="term" value="P:tricarboxylic acid cycle"/>
    <property type="evidence" value="ECO:0007669"/>
    <property type="project" value="TreeGrafter"/>
</dbReference>